<evidence type="ECO:0000256" key="2">
    <source>
        <dbReference type="SAM" id="Phobius"/>
    </source>
</evidence>
<keyword evidence="2" id="KW-0812">Transmembrane</keyword>
<protein>
    <submittedName>
        <fullName evidence="3">Uncharacterized protein</fullName>
    </submittedName>
</protein>
<dbReference type="Proteomes" id="UP000829494">
    <property type="component" value="Chromosome"/>
</dbReference>
<name>A0ABY3Z9B8_STRRM</name>
<evidence type="ECO:0000313" key="3">
    <source>
        <dbReference type="EMBL" id="UNZ06703.1"/>
    </source>
</evidence>
<gene>
    <name evidence="3" type="ORF">SRIMR7_31570</name>
</gene>
<organism evidence="3 4">
    <name type="scientific">Streptomyces rimosus subsp. rimosus</name>
    <dbReference type="NCBI Taxonomy" id="132474"/>
    <lineage>
        <taxon>Bacteria</taxon>
        <taxon>Bacillati</taxon>
        <taxon>Actinomycetota</taxon>
        <taxon>Actinomycetes</taxon>
        <taxon>Kitasatosporales</taxon>
        <taxon>Streptomycetaceae</taxon>
        <taxon>Streptomyces</taxon>
    </lineage>
</organism>
<keyword evidence="2" id="KW-0472">Membrane</keyword>
<keyword evidence="4" id="KW-1185">Reference proteome</keyword>
<feature type="region of interest" description="Disordered" evidence="1">
    <location>
        <begin position="220"/>
        <end position="245"/>
    </location>
</feature>
<dbReference type="EMBL" id="CP094298">
    <property type="protein sequence ID" value="UNZ06703.1"/>
    <property type="molecule type" value="Genomic_DNA"/>
</dbReference>
<sequence>MPKLSAWVRASWSRASRWRRSCWRARSSSFSDHRRRTSNSSEIRRSSSSGKFCLTRDRIVPRTTAREVSRACISLSPSLPEPRYRSISLSHRMHRSPSLESRTTVAAASEASAAHLGTMSRCRGRVLAIASKAQRVLPAVESPTSRTAPPCSAERMRALRTAGSMSRGMYGGTASPSAVVRARCTMSCSGSASRTRRIAACGRCSGAPSLVACWYSRAQPARSSRPGGSEATSSRADRNELRAAKDEGSLSPLRQALMALLLTGCRFLCWVALAICSCVGFPAPSQAILFIASRTASAKAARAPDGCLLCSMDRWCRAALTGVRCEMPQPFRGQ</sequence>
<keyword evidence="2" id="KW-1133">Transmembrane helix</keyword>
<feature type="transmembrane region" description="Helical" evidence="2">
    <location>
        <begin position="270"/>
        <end position="292"/>
    </location>
</feature>
<reference evidence="3 4" key="1">
    <citation type="submission" date="2022-03" db="EMBL/GenBank/DDBJ databases">
        <title>Complete genome of Streptomyces rimosus ssp. rimosus R7 (=ATCC 10970).</title>
        <authorList>
            <person name="Beganovic S."/>
            <person name="Ruckert C."/>
            <person name="Busche T."/>
            <person name="Kalinowski J."/>
            <person name="Wittmann C."/>
        </authorList>
    </citation>
    <scope>NUCLEOTIDE SEQUENCE [LARGE SCALE GENOMIC DNA]</scope>
    <source>
        <strain evidence="3 4">R7</strain>
    </source>
</reference>
<evidence type="ECO:0000256" key="1">
    <source>
        <dbReference type="SAM" id="MobiDB-lite"/>
    </source>
</evidence>
<accession>A0ABY3Z9B8</accession>
<proteinExistence type="predicted"/>
<evidence type="ECO:0000313" key="4">
    <source>
        <dbReference type="Proteomes" id="UP000829494"/>
    </source>
</evidence>
<feature type="compositionally biased region" description="Basic and acidic residues" evidence="1">
    <location>
        <begin position="235"/>
        <end position="245"/>
    </location>
</feature>